<proteinExistence type="predicted"/>
<organism evidence="1">
    <name type="scientific">Myoviridae sp. ctxZR60</name>
    <dbReference type="NCBI Taxonomy" id="2826712"/>
    <lineage>
        <taxon>Viruses</taxon>
        <taxon>Duplodnaviria</taxon>
        <taxon>Heunggongvirae</taxon>
        <taxon>Uroviricota</taxon>
        <taxon>Caudoviricetes</taxon>
    </lineage>
</organism>
<evidence type="ECO:0000313" key="1">
    <source>
        <dbReference type="EMBL" id="DAD86164.1"/>
    </source>
</evidence>
<protein>
    <submittedName>
        <fullName evidence="1">Uncharacterized protein</fullName>
    </submittedName>
</protein>
<name>A0A8S5MVD8_9CAUD</name>
<dbReference type="EMBL" id="BK014995">
    <property type="protein sequence ID" value="DAD86164.1"/>
    <property type="molecule type" value="Genomic_DNA"/>
</dbReference>
<reference evidence="1" key="1">
    <citation type="journal article" date="2021" name="Proc. Natl. Acad. Sci. U.S.A.">
        <title>A Catalog of Tens of Thousands of Viruses from Human Metagenomes Reveals Hidden Associations with Chronic Diseases.</title>
        <authorList>
            <person name="Tisza M.J."/>
            <person name="Buck C.B."/>
        </authorList>
    </citation>
    <scope>NUCLEOTIDE SEQUENCE</scope>
    <source>
        <strain evidence="1">CtxZR60</strain>
    </source>
</reference>
<sequence>MAIPAFEHDMEIIQKLSDYPNDSEGLTAEELKAKFDEAGIALSAYINESLIPALIAANMPFAKTENISAENVQAAIEALYTAIQSAAVGQIPNGVITKEKLAQDVQTILSNLGSTDAALSQNVSTLQGALATTNAAVAGKQEKLVGQKGQVVSFDENGNAVSRYTVDSIDAVSGNTANLILSEAHAGRAVDYKEDVLLNLFSDAGSLESIEHLICSGGLKIGAATGGSVAVAQNYNDGGNSFPRKTIVAANGTTKIATLTAGGFFTTQSLSVKYSAGGPSVVFAVYQGETLLGQSDATSFPTKSDKTTVNIPLVAAIEPNVSCELRAIATGSGVGVYIWEMTLTATETTYTSGNAVTKPEYFSGKRMKMYVKWSGEAPTLSYSVDNGEFTAFALGVAKDSKAYDGTACKLSVCEITLPSDKQSGNIRFKFALTGAGSMVYDYCVAVLQQ</sequence>
<accession>A0A8S5MVD8</accession>